<dbReference type="InterPro" id="IPR038479">
    <property type="entry name" value="Transthyretin-like_sf"/>
</dbReference>
<gene>
    <name evidence="3" type="primary">ttr-46</name>
    <name evidence="3" type="ORF">T07_5118</name>
</gene>
<dbReference type="Pfam" id="PF01060">
    <property type="entry name" value="TTR-52"/>
    <property type="match status" value="1"/>
</dbReference>
<dbReference type="Gene3D" id="2.60.40.3330">
    <property type="match status" value="1"/>
</dbReference>
<evidence type="ECO:0000256" key="2">
    <source>
        <dbReference type="SAM" id="SignalP"/>
    </source>
</evidence>
<proteinExistence type="inferred from homology"/>
<name>A0A0V0SA57_9BILA</name>
<dbReference type="PANTHER" id="PTHR21700">
    <property type="entry name" value="TRANSTHYRETIN-LIKE FAMILY PROTEIN-RELATED"/>
    <property type="match status" value="1"/>
</dbReference>
<evidence type="ECO:0000256" key="1">
    <source>
        <dbReference type="ARBA" id="ARBA00010112"/>
    </source>
</evidence>
<dbReference type="AlphaFoldDB" id="A0A0V0SA57"/>
<comment type="similarity">
    <text evidence="1">Belongs to the nematode transthyretin-like family.</text>
</comment>
<accession>A0A0V0SA57</accession>
<keyword evidence="4" id="KW-1185">Reference proteome</keyword>
<evidence type="ECO:0000313" key="3">
    <source>
        <dbReference type="EMBL" id="KRX23592.1"/>
    </source>
</evidence>
<dbReference type="OrthoDB" id="4069699at2759"/>
<dbReference type="Proteomes" id="UP000054630">
    <property type="component" value="Unassembled WGS sequence"/>
</dbReference>
<keyword evidence="2" id="KW-0732">Signal</keyword>
<feature type="non-terminal residue" evidence="3">
    <location>
        <position position="1"/>
    </location>
</feature>
<evidence type="ECO:0000313" key="4">
    <source>
        <dbReference type="Proteomes" id="UP000054630"/>
    </source>
</evidence>
<feature type="chain" id="PRO_5006868643" evidence="2">
    <location>
        <begin position="23"/>
        <end position="226"/>
    </location>
</feature>
<protein>
    <submittedName>
        <fullName evidence="3">Transthyretin-like protein 46</fullName>
    </submittedName>
</protein>
<sequence>LKMNRKIIISLLLSTLTITSFGERTFQLRGIVFCASSPATNLMVKIYDKPIDSESLPNELNRTTTDSSGYFTLEATTDDDTPLEPFVNIWHNCFESVMKGCDRVLRVKIPKNYITQNKENVNTFDLGKINLESRFQHIRECECDEKYFKSTTQVCNITEKNIEIAKITKKISSRICIFWNSKDEGKEKVEQLLFKSVTSAFYLLSSLTEDALTRCLPPAVAEHPNT</sequence>
<organism evidence="3 4">
    <name type="scientific">Trichinella nelsoni</name>
    <dbReference type="NCBI Taxonomy" id="6336"/>
    <lineage>
        <taxon>Eukaryota</taxon>
        <taxon>Metazoa</taxon>
        <taxon>Ecdysozoa</taxon>
        <taxon>Nematoda</taxon>
        <taxon>Enoplea</taxon>
        <taxon>Dorylaimia</taxon>
        <taxon>Trichinellida</taxon>
        <taxon>Trichinellidae</taxon>
        <taxon>Trichinella</taxon>
    </lineage>
</organism>
<comment type="caution">
    <text evidence="3">The sequence shown here is derived from an EMBL/GenBank/DDBJ whole genome shotgun (WGS) entry which is preliminary data.</text>
</comment>
<feature type="signal peptide" evidence="2">
    <location>
        <begin position="1"/>
        <end position="22"/>
    </location>
</feature>
<reference evidence="3 4" key="1">
    <citation type="submission" date="2015-01" db="EMBL/GenBank/DDBJ databases">
        <title>Evolution of Trichinella species and genotypes.</title>
        <authorList>
            <person name="Korhonen P.K."/>
            <person name="Edoardo P."/>
            <person name="Giuseppe L.R."/>
            <person name="Gasser R.B."/>
        </authorList>
    </citation>
    <scope>NUCLEOTIDE SEQUENCE [LARGE SCALE GENOMIC DNA]</scope>
    <source>
        <strain evidence="3">ISS37</strain>
    </source>
</reference>
<dbReference type="STRING" id="6336.A0A0V0SA57"/>
<dbReference type="InterPro" id="IPR001534">
    <property type="entry name" value="Transthyretin-like"/>
</dbReference>
<dbReference type="EMBL" id="JYDL01000023">
    <property type="protein sequence ID" value="KRX23592.1"/>
    <property type="molecule type" value="Genomic_DNA"/>
</dbReference>
<dbReference type="GO" id="GO:0009986">
    <property type="term" value="C:cell surface"/>
    <property type="evidence" value="ECO:0007669"/>
    <property type="project" value="InterPro"/>
</dbReference>